<feature type="domain" description="Bacterial Ig-like" evidence="1">
    <location>
        <begin position="115"/>
        <end position="162"/>
    </location>
</feature>
<proteinExistence type="predicted"/>
<evidence type="ECO:0000313" key="3">
    <source>
        <dbReference type="Proteomes" id="UP000315400"/>
    </source>
</evidence>
<evidence type="ECO:0000313" key="2">
    <source>
        <dbReference type="EMBL" id="TQE98707.1"/>
    </source>
</evidence>
<accession>A0A540VPK1</accession>
<dbReference type="Pfam" id="PF19077">
    <property type="entry name" value="Big_13"/>
    <property type="match status" value="2"/>
</dbReference>
<comment type="caution">
    <text evidence="2">The sequence shown here is derived from an EMBL/GenBank/DDBJ whole genome shotgun (WGS) entry which is preliminary data.</text>
</comment>
<sequence length="632" mass="64250">MRADADGQFTWTPASALADGVHRVEAVVVDIAGNRSDPSDEFSLTVDSTAPDPAVIDGVSATASDSAGSIVNRLEDQVLRGSGEANATLGVYQDGVLLGETLVNQFGQWSFDMRYARNDDGSIDIETETPLASGSYNFTTRQTDEAGNTSAESSAFAVTVDTSPLAVLTSYDGSGTAPTTDDYAAAGLDDVSSGTVDELNSFLGSLETEDKDSADDIQAMVDAYNTLLATAAGENPEPALGESDFDALGISGVDNTNITAVVEVVRLSSDDGSDVSSPSALGAMVDSAESLAAGFYIRDYAEGDGIGTDEDDNDFTMDPPTLDQYLQVGVTGMDAGTDAENTQLLGAVNSALLTAPVNGAIASEKETLQAVIDAYTAILVHSTTDATGGPSADDYAVIGAELDVAVQSGDGFDLFDEAIGSAGKDAIDTVPEIEALASTAARVMETVNVGSADPALTAAELTDLGLTGVTEDNINAVVDAIAAKTSTSDVASLTDLQTVAGTGAQAHTDALAVIERYAEEDGSDPSDGNAFVTPSAADYRAAGVDLSTQTVPFDSSDFATALNTVLAAASVEGADVDTTAELTPMVETYATILAAADAGTALSLDETDYALLGLTDVAADANAATLLSNALP</sequence>
<feature type="domain" description="Bacterial Ig-like" evidence="1">
    <location>
        <begin position="3"/>
        <end position="47"/>
    </location>
</feature>
<organism evidence="2 3">
    <name type="scientific">Spiribacter salinus</name>
    <dbReference type="NCBI Taxonomy" id="1335746"/>
    <lineage>
        <taxon>Bacteria</taxon>
        <taxon>Pseudomonadati</taxon>
        <taxon>Pseudomonadota</taxon>
        <taxon>Gammaproteobacteria</taxon>
        <taxon>Chromatiales</taxon>
        <taxon>Ectothiorhodospiraceae</taxon>
        <taxon>Spiribacter</taxon>
    </lineage>
</organism>
<name>A0A540VPK1_9GAMM</name>
<dbReference type="Proteomes" id="UP000315400">
    <property type="component" value="Unassembled WGS sequence"/>
</dbReference>
<dbReference type="InterPro" id="IPR044016">
    <property type="entry name" value="Big_13"/>
</dbReference>
<evidence type="ECO:0000259" key="1">
    <source>
        <dbReference type="Pfam" id="PF19077"/>
    </source>
</evidence>
<dbReference type="Gene3D" id="2.60.40.10">
    <property type="entry name" value="Immunoglobulins"/>
    <property type="match status" value="2"/>
</dbReference>
<dbReference type="AlphaFoldDB" id="A0A540VPK1"/>
<protein>
    <recommendedName>
        <fullName evidence="1">Bacterial Ig-like domain-containing protein</fullName>
    </recommendedName>
</protein>
<dbReference type="EMBL" id="VIFK01000149">
    <property type="protein sequence ID" value="TQE98707.1"/>
    <property type="molecule type" value="Genomic_DNA"/>
</dbReference>
<feature type="non-terminal residue" evidence="2">
    <location>
        <position position="632"/>
    </location>
</feature>
<reference evidence="2 3" key="1">
    <citation type="submission" date="2019-06" db="EMBL/GenBank/DDBJ databases">
        <title>Metagenome assembled Genome of Spiribacter salinus SL48-SHIP from the microbial mat of Salt Lake 48 (Novosibirsk region, Russia).</title>
        <authorList>
            <person name="Shipova A."/>
            <person name="Rozanov A.S."/>
            <person name="Bryanskaya A.V."/>
            <person name="Peltek S.E."/>
        </authorList>
    </citation>
    <scope>NUCLEOTIDE SEQUENCE [LARGE SCALE GENOMIC DNA]</scope>
    <source>
        <strain evidence="2">SL48-SHIP-2</strain>
    </source>
</reference>
<dbReference type="InterPro" id="IPR013783">
    <property type="entry name" value="Ig-like_fold"/>
</dbReference>
<gene>
    <name evidence="2" type="ORF">FKY71_12400</name>
</gene>